<protein>
    <submittedName>
        <fullName evidence="6">Retrovirus-related Pol polyprotein from transposon TNT 1-94</fullName>
    </submittedName>
</protein>
<feature type="compositionally biased region" description="Low complexity" evidence="2">
    <location>
        <begin position="1520"/>
        <end position="1529"/>
    </location>
</feature>
<feature type="compositionally biased region" description="Basic and acidic residues" evidence="2">
    <location>
        <begin position="726"/>
        <end position="735"/>
    </location>
</feature>
<dbReference type="Gene3D" id="4.10.60.10">
    <property type="entry name" value="Zinc finger, CCHC-type"/>
    <property type="match status" value="1"/>
</dbReference>
<evidence type="ECO:0000313" key="7">
    <source>
        <dbReference type="Proteomes" id="UP001152797"/>
    </source>
</evidence>
<reference evidence="6 7" key="2">
    <citation type="submission" date="2024-05" db="EMBL/GenBank/DDBJ databases">
        <authorList>
            <person name="Chen Y."/>
            <person name="Shah S."/>
            <person name="Dougan E. K."/>
            <person name="Thang M."/>
            <person name="Chan C."/>
        </authorList>
    </citation>
    <scope>NUCLEOTIDE SEQUENCE [LARGE SCALE GENOMIC DNA]</scope>
</reference>
<evidence type="ECO:0000313" key="6">
    <source>
        <dbReference type="EMBL" id="CAL4791297.1"/>
    </source>
</evidence>
<keyword evidence="3" id="KW-0732">Signal</keyword>
<evidence type="ECO:0000256" key="3">
    <source>
        <dbReference type="SAM" id="SignalP"/>
    </source>
</evidence>
<feature type="region of interest" description="Disordered" evidence="2">
    <location>
        <begin position="726"/>
        <end position="775"/>
    </location>
</feature>
<feature type="coiled-coil region" evidence="1">
    <location>
        <begin position="328"/>
        <end position="355"/>
    </location>
</feature>
<dbReference type="InterPro" id="IPR001878">
    <property type="entry name" value="Znf_CCHC"/>
</dbReference>
<dbReference type="SMART" id="SM00343">
    <property type="entry name" value="ZnF_C2HC"/>
    <property type="match status" value="2"/>
</dbReference>
<proteinExistence type="predicted"/>
<dbReference type="PANTHER" id="PTHR11439">
    <property type="entry name" value="GAG-POL-RELATED RETROTRANSPOSON"/>
    <property type="match status" value="1"/>
</dbReference>
<dbReference type="EMBL" id="CAMXCT030003345">
    <property type="protein sequence ID" value="CAL4791297.1"/>
    <property type="molecule type" value="Genomic_DNA"/>
</dbReference>
<feature type="compositionally biased region" description="Low complexity" evidence="2">
    <location>
        <begin position="1552"/>
        <end position="1563"/>
    </location>
</feature>
<feature type="region of interest" description="Disordered" evidence="2">
    <location>
        <begin position="468"/>
        <end position="503"/>
    </location>
</feature>
<name>A0A9P1GAT5_9DINO</name>
<feature type="signal peptide" evidence="3">
    <location>
        <begin position="1"/>
        <end position="20"/>
    </location>
</feature>
<comment type="caution">
    <text evidence="5">The sequence shown here is derived from an EMBL/GenBank/DDBJ whole genome shotgun (WGS) entry which is preliminary data.</text>
</comment>
<dbReference type="GO" id="GO:0008270">
    <property type="term" value="F:zinc ion binding"/>
    <property type="evidence" value="ECO:0007669"/>
    <property type="project" value="InterPro"/>
</dbReference>
<dbReference type="Proteomes" id="UP001152797">
    <property type="component" value="Unassembled WGS sequence"/>
</dbReference>
<feature type="region of interest" description="Disordered" evidence="2">
    <location>
        <begin position="824"/>
        <end position="852"/>
    </location>
</feature>
<organism evidence="5">
    <name type="scientific">Cladocopium goreaui</name>
    <dbReference type="NCBI Taxonomy" id="2562237"/>
    <lineage>
        <taxon>Eukaryota</taxon>
        <taxon>Sar</taxon>
        <taxon>Alveolata</taxon>
        <taxon>Dinophyceae</taxon>
        <taxon>Suessiales</taxon>
        <taxon>Symbiodiniaceae</taxon>
        <taxon>Cladocopium</taxon>
    </lineage>
</organism>
<feature type="domain" description="CCHC-type" evidence="4">
    <location>
        <begin position="714"/>
        <end position="729"/>
    </location>
</feature>
<evidence type="ECO:0000259" key="4">
    <source>
        <dbReference type="SMART" id="SM00343"/>
    </source>
</evidence>
<keyword evidence="1" id="KW-0175">Coiled coil</keyword>
<sequence>MFRLCYALLALLCHCEPATDSCGTEACAASKAKDFWAKIKSEGLQLNIRPKVVEEKSFGGLPARNRTAMVLSDDVFYGRAIMKIPRQALLTYETGRKPKLKDQLTRFLFEEKKLQKSFNITSEDYIHLLSLAYTLIAERRDSDSVFVDWLKATENATVFALQLTHRQQRVLRGTTVEGAIEEMSSRRDLIWQTASNLTFFKKSHIQRVHHSSTHARSREKTVQCLLYATVFEGCIPFHMVAELGRSTSDIRTRANLLGRAASAGSIQLGGSARSTEQTSRDRFTTLGINKALGIGFWTLIFLTCAVGSLFLWEMAAADGSPTQQPNDIQQLCAMLQQMMNEQQRQRDRIEELGQAVQGTAGAIQGTQATTEQVIQQVVAQVQAGFQQEQHQHQEQLAQVSQAVQAIQVQVQQIPVTAGDQLQQIGQAVQAMQGQIQQQVSPEQVQQIGQAVQSLQGQVQQIGSAAAAGGIGMNAPPPAPAGSPHGSPPAHSGPPPVFQFGSGATPGGFGFGSPAVAYAIQQGGVDGRQLGKPSTFNPTDSKVSFQDWSDSVITLADSAMPGIYECLEWIVTEQPKHPLDLPYMKAKFAHLDGNLLGYAESNIYAILSSYTAAEAKSLVRQESISLEKLSAEVISWENRIVDYEARPNAEKVSDAMKMAALIHMAPPKLREHLQLNAGRFVRYLDLREEVFSYLDQVTPASHTTMDIGSISKSGGCYNCGGPHLARDCPKPKSDKGKGKKGKGGKDGGGKGKSKGKFFDKGKGKKGGGKKGDGKQNVCSNCGKSGHTYDACWSKPKPLNAVDPKLAEMQSAYAKAALEDYRRIQGGASSSSTSAPVIVHPPSPPSPQSPKTATTAAHVGSLVIRSLCALSRRALDLSREIFRNSTPACVQRHLTRLTTGPNEVLATIDSGAAASVCPPGVFHGWPQEDAEPGLTFQAADGTIVPEMHKIQPVVLTEEGFVRQTQFSVASVNKVLVSAAEVANRGHRLVLSPYYMDSYIEDLGTGEIMKLHQQDGVYVQKLNVHVSVEEVGQDGDLPAGALGGEEEYELGTPAESDAEQGVFELGDDQEVRDAVASGDLHAEHEEVPMRMGQTTPFKPSEAEVAEHCISHVPYRDWCIHCVRGRGRAQAHRRKHESDVEKGRKRPMVHMDYFYLGARAEETLPLLAMLDESSGRMFSLTMPCKGVEHQYCVAAVVKLMRCLGLQDAVIKSDTERSLVALRTAVQGKLPGVGCEDAVKGESASNGAVEAAVGRLQGQARTLKSCLEEHYNFKIPAKHPVLCWLVDYAGTLISRFLRGPDGRTAFEGSTGRPWRIRLPEFGECVLYQPLRGEREPKKIEPRFELGVYLGVQEGTAMRWIGTAEGTVRTWTIKRLPEEEKWQKEILEAVIGLPWQLRPSVARDAEAQRLPVEIVLPEVEDEPKPAVEVKKKGYIPRGIYVRRDVELRDFGYTEGCDGCERAKAGLSHRQHSSACKQRIMNELNKTEEGRKRIQQMESRGEKYLVAFHEREEKKKRAGEGESGNLAKSAKQQQAEAEMEQILGPIEEIGASGQGGPSSSGDGSPPTGAAVIPEETDGPVMDVVGDEMEAEESNIQPSMEIGALHRISADGAFKDAVREASLTETAQMLMDEDVSTRRALVQLGAINLKKAYDMKEPAVVELFSQPRVSKGLSRGLALDLRTEDEDGNPWDFRVEEQRRKAEELVEVFNPDLLLGCPPCGPFSALQALNQGKTDPVVMAEKVAEGEQHLEFCCQQYKRRMKAGRYFLHEHPARAKSWKSPSVEEVAAMPEVYKVEGDMCRHGMEVQADDGSWGLAKKRTGYLTNSECIAQELEIKCDNEPDAIGVWRETSYQPKTGQMPSKRGPSWKNVFRRVTLDLTNGTVLQDLRDACNAERSEVKFAIPDKCVRVETLFYHRVPGKSWHRHVALIGGKAKQCEKYPDGLVQSILRGLRRQIKRDFPISSMSFGPTNQEVDVDLTLAPEDWETFSDEISGKALESNLVKAARAEEIEFARRYKVWEEVPIQQAWDRTGRAPISSRWIDVNKGDESRTGHQVDARGRRRKVMFIDIRRAHWTARIFREVYVSLPKEAGLPEGTCGRLLKAMYGCRDAAACWELEVTDMFTSCGFAPGLGSPVLFVNQTRDLRVSIHGDDITVLGFQDDLEWLRQKLEERYELKFGGFLGPDESDVQDVALLNRLIHYGPDCTTIEADPRHVKILLNELGLNEAKTVTSPGVVCKDDDNTPLSAEDCKRFRSLTMRCNYLALDRPDINFGAKELARRMQSPTKSSWNGLKRMARYLAGCPRLVWRYEQQDVQSRLHIHTDSDDAGCIESRKSTSCGALYHGKHLLKFYSSTQHVISLSSGESEFYAGIKAGSTLLGALATMMDLGYQLSGTLVFDATAAKAMMSRRGHGKAKHISRCYLWLQQKIHDNEMQLEKIGTKTNTADLGTKHLDGNRIRELTKAVIMRHARVVHPYQDQRETRDPRMYIFPLVELLQVALNPNPIVSIGFQEEIIIDGKREEDVVLQIARRDMPKGEEIFAWPGRLSNSEMIARHGFSFRENPVGIGRNLSQPPSWSDNKESKGRKEYDLYNCSSLDDFEMRFSERGVPARSFIRCYRISWFISNGWYSPALKNRMRELNKWPPPEKYTKSDWLSWTQADAELNRVILEYCQYMRQQLKDMK</sequence>
<evidence type="ECO:0000313" key="5">
    <source>
        <dbReference type="EMBL" id="CAI4003985.1"/>
    </source>
</evidence>
<dbReference type="CDD" id="cd09272">
    <property type="entry name" value="RNase_HI_RT_Ty1"/>
    <property type="match status" value="1"/>
</dbReference>
<dbReference type="EMBL" id="CAMXCT020003345">
    <property type="protein sequence ID" value="CAL1157360.1"/>
    <property type="molecule type" value="Genomic_DNA"/>
</dbReference>
<dbReference type="PANTHER" id="PTHR11439:SF509">
    <property type="entry name" value="RNA-DIRECTED DNA POLYMERASE"/>
    <property type="match status" value="1"/>
</dbReference>
<feature type="region of interest" description="Disordered" evidence="2">
    <location>
        <begin position="1505"/>
        <end position="1570"/>
    </location>
</feature>
<gene>
    <name evidence="5" type="ORF">C1SCF055_LOCUS29803</name>
</gene>
<evidence type="ECO:0000256" key="2">
    <source>
        <dbReference type="SAM" id="MobiDB-lite"/>
    </source>
</evidence>
<feature type="compositionally biased region" description="Pro residues" evidence="2">
    <location>
        <begin position="837"/>
        <end position="846"/>
    </location>
</feature>
<dbReference type="Gene3D" id="3.90.1410.10">
    <property type="entry name" value="set domain protein methyltransferase, domain 1"/>
    <property type="match status" value="1"/>
</dbReference>
<keyword evidence="7" id="KW-1185">Reference proteome</keyword>
<reference evidence="5" key="1">
    <citation type="submission" date="2022-10" db="EMBL/GenBank/DDBJ databases">
        <authorList>
            <person name="Chen Y."/>
            <person name="Dougan E. K."/>
            <person name="Chan C."/>
            <person name="Rhodes N."/>
            <person name="Thang M."/>
        </authorList>
    </citation>
    <scope>NUCLEOTIDE SEQUENCE</scope>
</reference>
<accession>A0A9P1GAT5</accession>
<evidence type="ECO:0000256" key="1">
    <source>
        <dbReference type="SAM" id="Coils"/>
    </source>
</evidence>
<dbReference type="OrthoDB" id="423906at2759"/>
<feature type="domain" description="CCHC-type" evidence="4">
    <location>
        <begin position="776"/>
        <end position="792"/>
    </location>
</feature>
<feature type="chain" id="PRO_5043272885" evidence="3">
    <location>
        <begin position="21"/>
        <end position="2671"/>
    </location>
</feature>
<dbReference type="EMBL" id="CAMXCT010003345">
    <property type="protein sequence ID" value="CAI4003985.1"/>
    <property type="molecule type" value="Genomic_DNA"/>
</dbReference>
<dbReference type="GO" id="GO:0003676">
    <property type="term" value="F:nucleic acid binding"/>
    <property type="evidence" value="ECO:0007669"/>
    <property type="project" value="InterPro"/>
</dbReference>